<sequence length="442" mass="49092">MTAVLVNNASSVVTACFATSWLASPTPYGRGENSETELPYCAVPCLQEHCATFDNGCLCVVNTKKMIDRCVLGACGMPEAIFTRNLTETKCQTPVRNKAAKLNMLSIAMTPVTIIVVSLRLVYKQFFRVRKHFNTEEWTLMAAIATGLVSMALSIFGITGHGFGTDVWGLDRPTLVAFRRYFYVIQIFYVVLMTLLKLTFTFFYLNIFSGRGIRALLWSTVAFHVALALAFSIGIVFQCLPIPSQWEKLSHAHDATMTGYCANTNAAGWVNSALSVLSDIWLLSIPLSQLHKLHLYWKKRLGAGFMFMTGFGVAVISCLRLASVGNYTSTSNPTWDQWDIMWWSTVEIQVGLICTCLPSMRLILIRLWPRAFGSESSNPLISLNRVSSLETHHTRLFEDDELTQPNLTATTLATHPEAVPKCPEPVFYCRSEKSTGGSADAV</sequence>
<evidence type="ECO:0000256" key="2">
    <source>
        <dbReference type="ARBA" id="ARBA00022692"/>
    </source>
</evidence>
<evidence type="ECO:0000259" key="7">
    <source>
        <dbReference type="Pfam" id="PF20684"/>
    </source>
</evidence>
<dbReference type="Proteomes" id="UP000237441">
    <property type="component" value="Unassembled WGS sequence"/>
</dbReference>
<dbReference type="PANTHER" id="PTHR33048:SF143">
    <property type="entry name" value="EXTRACELLULAR MEMBRANE PROTEIN CFEM DOMAIN-CONTAINING PROTEIN-RELATED"/>
    <property type="match status" value="1"/>
</dbReference>
<feature type="transmembrane region" description="Helical" evidence="6">
    <location>
        <begin position="342"/>
        <end position="364"/>
    </location>
</feature>
<dbReference type="GO" id="GO:0016020">
    <property type="term" value="C:membrane"/>
    <property type="evidence" value="ECO:0007669"/>
    <property type="project" value="UniProtKB-SubCell"/>
</dbReference>
<dbReference type="AlphaFoldDB" id="A0A2S7YEW0"/>
<evidence type="ECO:0000256" key="4">
    <source>
        <dbReference type="ARBA" id="ARBA00023136"/>
    </source>
</evidence>
<evidence type="ECO:0000256" key="6">
    <source>
        <dbReference type="SAM" id="Phobius"/>
    </source>
</evidence>
<comment type="similarity">
    <text evidence="5">Belongs to the SAT4 family.</text>
</comment>
<gene>
    <name evidence="8" type="ORF">BB8028_0005g00040</name>
</gene>
<reference evidence="8 9" key="1">
    <citation type="submission" date="2016-07" db="EMBL/GenBank/DDBJ databases">
        <title>Comparative genomics of the entomopathogenic fungus Beauveria bassiana.</title>
        <authorList>
            <person name="Valero Jimenez C.A."/>
            <person name="Zwaan B.J."/>
            <person name="Van Kan J.A."/>
            <person name="Takken W."/>
            <person name="Debets A.J."/>
            <person name="Schoustra S.E."/>
            <person name="Koenraadt C.J."/>
        </authorList>
    </citation>
    <scope>NUCLEOTIDE SEQUENCE [LARGE SCALE GENOMIC DNA]</scope>
    <source>
        <strain evidence="8 9">ARSEF 8028</strain>
    </source>
</reference>
<dbReference type="OrthoDB" id="4869838at2759"/>
<evidence type="ECO:0000256" key="3">
    <source>
        <dbReference type="ARBA" id="ARBA00022989"/>
    </source>
</evidence>
<name>A0A2S7YEW0_BEABA</name>
<organism evidence="8 9">
    <name type="scientific">Beauveria bassiana</name>
    <name type="common">White muscardine disease fungus</name>
    <name type="synonym">Tritirachium shiotae</name>
    <dbReference type="NCBI Taxonomy" id="176275"/>
    <lineage>
        <taxon>Eukaryota</taxon>
        <taxon>Fungi</taxon>
        <taxon>Dikarya</taxon>
        <taxon>Ascomycota</taxon>
        <taxon>Pezizomycotina</taxon>
        <taxon>Sordariomycetes</taxon>
        <taxon>Hypocreomycetidae</taxon>
        <taxon>Hypocreales</taxon>
        <taxon>Cordycipitaceae</taxon>
        <taxon>Beauveria</taxon>
    </lineage>
</organism>
<dbReference type="InterPro" id="IPR049326">
    <property type="entry name" value="Rhodopsin_dom_fungi"/>
</dbReference>
<feature type="transmembrane region" description="Helical" evidence="6">
    <location>
        <begin position="301"/>
        <end position="322"/>
    </location>
</feature>
<feature type="transmembrane region" description="Helical" evidence="6">
    <location>
        <begin position="217"/>
        <end position="240"/>
    </location>
</feature>
<proteinExistence type="inferred from homology"/>
<accession>A0A2S7YEW0</accession>
<evidence type="ECO:0000313" key="9">
    <source>
        <dbReference type="Proteomes" id="UP000237441"/>
    </source>
</evidence>
<feature type="transmembrane region" description="Helical" evidence="6">
    <location>
        <begin position="181"/>
        <end position="205"/>
    </location>
</feature>
<protein>
    <recommendedName>
        <fullName evidence="7">Rhodopsin domain-containing protein</fullName>
    </recommendedName>
</protein>
<comment type="caution">
    <text evidence="8">The sequence shown here is derived from an EMBL/GenBank/DDBJ whole genome shotgun (WGS) entry which is preliminary data.</text>
</comment>
<comment type="subcellular location">
    <subcellularLocation>
        <location evidence="1">Membrane</location>
        <topology evidence="1">Multi-pass membrane protein</topology>
    </subcellularLocation>
</comment>
<keyword evidence="2 6" id="KW-0812">Transmembrane</keyword>
<evidence type="ECO:0000313" key="8">
    <source>
        <dbReference type="EMBL" id="PQK14473.1"/>
    </source>
</evidence>
<keyword evidence="4 6" id="KW-0472">Membrane</keyword>
<keyword evidence="3 6" id="KW-1133">Transmembrane helix</keyword>
<evidence type="ECO:0000256" key="1">
    <source>
        <dbReference type="ARBA" id="ARBA00004141"/>
    </source>
</evidence>
<dbReference type="Pfam" id="PF20684">
    <property type="entry name" value="Fung_rhodopsin"/>
    <property type="match status" value="1"/>
</dbReference>
<dbReference type="InterPro" id="IPR052337">
    <property type="entry name" value="SAT4-like"/>
</dbReference>
<evidence type="ECO:0000256" key="5">
    <source>
        <dbReference type="ARBA" id="ARBA00038359"/>
    </source>
</evidence>
<dbReference type="EMBL" id="JRHA01000005">
    <property type="protein sequence ID" value="PQK14473.1"/>
    <property type="molecule type" value="Genomic_DNA"/>
</dbReference>
<feature type="transmembrane region" description="Helical" evidence="6">
    <location>
        <begin position="102"/>
        <end position="123"/>
    </location>
</feature>
<dbReference type="PANTHER" id="PTHR33048">
    <property type="entry name" value="PTH11-LIKE INTEGRAL MEMBRANE PROTEIN (AFU_ORTHOLOGUE AFUA_5G11245)"/>
    <property type="match status" value="1"/>
</dbReference>
<feature type="domain" description="Rhodopsin" evidence="7">
    <location>
        <begin position="129"/>
        <end position="364"/>
    </location>
</feature>
<feature type="transmembrane region" description="Helical" evidence="6">
    <location>
        <begin position="138"/>
        <end position="160"/>
    </location>
</feature>